<evidence type="ECO:0000313" key="4">
    <source>
        <dbReference type="Proteomes" id="UP000789706"/>
    </source>
</evidence>
<feature type="transmembrane region" description="Helical" evidence="1">
    <location>
        <begin position="50"/>
        <end position="72"/>
    </location>
</feature>
<keyword evidence="2" id="KW-0732">Signal</keyword>
<feature type="chain" id="PRO_5040104969" evidence="2">
    <location>
        <begin position="27"/>
        <end position="108"/>
    </location>
</feature>
<dbReference type="AlphaFoldDB" id="A0A9N9BTI0"/>
<proteinExistence type="predicted"/>
<protein>
    <submittedName>
        <fullName evidence="3">4061_t:CDS:1</fullName>
    </submittedName>
</protein>
<evidence type="ECO:0000256" key="1">
    <source>
        <dbReference type="SAM" id="Phobius"/>
    </source>
</evidence>
<keyword evidence="1" id="KW-1133">Transmembrane helix</keyword>
<sequence length="108" mass="11905">MSINFMKRFTLLLIIVPVLLTSLIESQITSWTLTLTTITIDDPTGNMPSGTSTTSNITIIPTPLLLVGASLLRHTPRSRNESCFTISLNGIFNNFDDHIQVYGVYSST</sequence>
<comment type="caution">
    <text evidence="3">The sequence shown here is derived from an EMBL/GenBank/DDBJ whole genome shotgun (WGS) entry which is preliminary data.</text>
</comment>
<dbReference type="EMBL" id="CAJVPK010001187">
    <property type="protein sequence ID" value="CAG8575386.1"/>
    <property type="molecule type" value="Genomic_DNA"/>
</dbReference>
<evidence type="ECO:0000313" key="3">
    <source>
        <dbReference type="EMBL" id="CAG8575386.1"/>
    </source>
</evidence>
<keyword evidence="1" id="KW-0472">Membrane</keyword>
<keyword evidence="4" id="KW-1185">Reference proteome</keyword>
<reference evidence="3" key="1">
    <citation type="submission" date="2021-06" db="EMBL/GenBank/DDBJ databases">
        <authorList>
            <person name="Kallberg Y."/>
            <person name="Tangrot J."/>
            <person name="Rosling A."/>
        </authorList>
    </citation>
    <scope>NUCLEOTIDE SEQUENCE</scope>
    <source>
        <strain evidence="3">AZ414A</strain>
    </source>
</reference>
<gene>
    <name evidence="3" type="ORF">DEBURN_LOCUS8298</name>
</gene>
<evidence type="ECO:0000256" key="2">
    <source>
        <dbReference type="SAM" id="SignalP"/>
    </source>
</evidence>
<accession>A0A9N9BTI0</accession>
<organism evidence="3 4">
    <name type="scientific">Diversispora eburnea</name>
    <dbReference type="NCBI Taxonomy" id="1213867"/>
    <lineage>
        <taxon>Eukaryota</taxon>
        <taxon>Fungi</taxon>
        <taxon>Fungi incertae sedis</taxon>
        <taxon>Mucoromycota</taxon>
        <taxon>Glomeromycotina</taxon>
        <taxon>Glomeromycetes</taxon>
        <taxon>Diversisporales</taxon>
        <taxon>Diversisporaceae</taxon>
        <taxon>Diversispora</taxon>
    </lineage>
</organism>
<name>A0A9N9BTI0_9GLOM</name>
<keyword evidence="1" id="KW-0812">Transmembrane</keyword>
<feature type="signal peptide" evidence="2">
    <location>
        <begin position="1"/>
        <end position="26"/>
    </location>
</feature>
<dbReference type="Proteomes" id="UP000789706">
    <property type="component" value="Unassembled WGS sequence"/>
</dbReference>